<feature type="domain" description="C-type lectin" evidence="10">
    <location>
        <begin position="111"/>
        <end position="189"/>
    </location>
</feature>
<dbReference type="InterPro" id="IPR016187">
    <property type="entry name" value="CTDL_fold"/>
</dbReference>
<dbReference type="RefSeq" id="XP_014635310.1">
    <property type="nucleotide sequence ID" value="XM_014779824.1"/>
</dbReference>
<dbReference type="Gene3D" id="3.10.100.10">
    <property type="entry name" value="Mannose-Binding Protein A, subunit A"/>
    <property type="match status" value="1"/>
</dbReference>
<dbReference type="GeneID" id="101409135"/>
<evidence type="ECO:0000313" key="12">
    <source>
        <dbReference type="RefSeq" id="XP_014635310.1"/>
    </source>
</evidence>
<evidence type="ECO:0000256" key="5">
    <source>
        <dbReference type="ARBA" id="ARBA00023136"/>
    </source>
</evidence>
<accession>A0ABM1C6X9</accession>
<name>A0ABM1C6X9_CERSS</name>
<keyword evidence="7" id="KW-0325">Glycoprotein</keyword>
<keyword evidence="11" id="KW-1185">Reference proteome</keyword>
<dbReference type="InterPro" id="IPR013600">
    <property type="entry name" value="Ly49_N"/>
</dbReference>
<dbReference type="SUPFAM" id="SSF56436">
    <property type="entry name" value="C-type lectin-like"/>
    <property type="match status" value="1"/>
</dbReference>
<evidence type="ECO:0000256" key="1">
    <source>
        <dbReference type="ARBA" id="ARBA00004606"/>
    </source>
</evidence>
<dbReference type="InterPro" id="IPR052013">
    <property type="entry name" value="Mouse_KLRs"/>
</dbReference>
<evidence type="ECO:0000256" key="6">
    <source>
        <dbReference type="ARBA" id="ARBA00023157"/>
    </source>
</evidence>
<organism evidence="11 12">
    <name type="scientific">Ceratotherium simum simum</name>
    <name type="common">Southern white rhinoceros</name>
    <dbReference type="NCBI Taxonomy" id="73337"/>
    <lineage>
        <taxon>Eukaryota</taxon>
        <taxon>Metazoa</taxon>
        <taxon>Chordata</taxon>
        <taxon>Craniata</taxon>
        <taxon>Vertebrata</taxon>
        <taxon>Euteleostomi</taxon>
        <taxon>Mammalia</taxon>
        <taxon>Eutheria</taxon>
        <taxon>Laurasiatheria</taxon>
        <taxon>Perissodactyla</taxon>
        <taxon>Rhinocerotidae</taxon>
        <taxon>Ceratotherium</taxon>
    </lineage>
</organism>
<reference evidence="12" key="1">
    <citation type="submission" date="2025-08" db="UniProtKB">
        <authorList>
            <consortium name="RefSeq"/>
        </authorList>
    </citation>
    <scope>IDENTIFICATION</scope>
</reference>
<protein>
    <submittedName>
        <fullName evidence="12">Killer cell lectin-like receptor 3</fullName>
    </submittedName>
</protein>
<evidence type="ECO:0000256" key="7">
    <source>
        <dbReference type="ARBA" id="ARBA00023180"/>
    </source>
</evidence>
<feature type="region of interest" description="Disordered" evidence="8">
    <location>
        <begin position="1"/>
        <end position="37"/>
    </location>
</feature>
<dbReference type="Pfam" id="PF00059">
    <property type="entry name" value="Lectin_C"/>
    <property type="match status" value="1"/>
</dbReference>
<dbReference type="InterPro" id="IPR001304">
    <property type="entry name" value="C-type_lectin-like"/>
</dbReference>
<evidence type="ECO:0000313" key="11">
    <source>
        <dbReference type="Proteomes" id="UP000694910"/>
    </source>
</evidence>
<evidence type="ECO:0000259" key="10">
    <source>
        <dbReference type="PROSITE" id="PS50041"/>
    </source>
</evidence>
<keyword evidence="2 9" id="KW-0812">Transmembrane</keyword>
<dbReference type="InterPro" id="IPR016186">
    <property type="entry name" value="C-type_lectin-like/link_sf"/>
</dbReference>
<dbReference type="PROSITE" id="PS50041">
    <property type="entry name" value="C_TYPE_LECTIN_2"/>
    <property type="match status" value="1"/>
</dbReference>
<dbReference type="Pfam" id="PF08391">
    <property type="entry name" value="Ly49"/>
    <property type="match status" value="1"/>
</dbReference>
<keyword evidence="6" id="KW-1015">Disulfide bond</keyword>
<dbReference type="PANTHER" id="PTHR46329:SF1">
    <property type="entry name" value="KILLER CELL LECTIN-LIKE RECEPTOR 2"/>
    <property type="match status" value="1"/>
</dbReference>
<gene>
    <name evidence="12" type="primary">LOC101409135</name>
</gene>
<proteinExistence type="predicted"/>
<comment type="subcellular location">
    <subcellularLocation>
        <location evidence="1">Membrane</location>
        <topology evidence="1">Single-pass type II membrane protein</topology>
    </subcellularLocation>
</comment>
<evidence type="ECO:0000256" key="8">
    <source>
        <dbReference type="SAM" id="MobiDB-lite"/>
    </source>
</evidence>
<feature type="transmembrane region" description="Helical" evidence="9">
    <location>
        <begin position="44"/>
        <end position="65"/>
    </location>
</feature>
<sequence length="201" mass="23312">MSNQEVIFSSVRVLQSPSESQNRSRPGSTQRPGKSDDKEFSVPWHLTVVILGILCLLLFVIIRVLETKIWVFGFTCFKHRIKTTEAMFTVVEPYVSKTQWLFLHSYCSQKINDKDEQAFLQPQTYGNSYWIGLSYNAEERKWKWIEDDTSSGINSPITTLPYGKEECAFLSATRIENTYCFKTYNCICEKRFDCVSTACFK</sequence>
<evidence type="ECO:0000256" key="9">
    <source>
        <dbReference type="SAM" id="Phobius"/>
    </source>
</evidence>
<keyword evidence="3" id="KW-0735">Signal-anchor</keyword>
<keyword evidence="5 9" id="KW-0472">Membrane</keyword>
<dbReference type="PANTHER" id="PTHR46329">
    <property type="entry name" value="KILLER CELL LECTIN-LIKE RECEPTOR 2"/>
    <property type="match status" value="1"/>
</dbReference>
<evidence type="ECO:0000256" key="2">
    <source>
        <dbReference type="ARBA" id="ARBA00022692"/>
    </source>
</evidence>
<dbReference type="Proteomes" id="UP000694910">
    <property type="component" value="Unplaced"/>
</dbReference>
<evidence type="ECO:0000256" key="4">
    <source>
        <dbReference type="ARBA" id="ARBA00022989"/>
    </source>
</evidence>
<keyword evidence="4 9" id="KW-1133">Transmembrane helix</keyword>
<feature type="compositionally biased region" description="Polar residues" evidence="8">
    <location>
        <begin position="1"/>
        <end position="32"/>
    </location>
</feature>
<evidence type="ECO:0000256" key="3">
    <source>
        <dbReference type="ARBA" id="ARBA00022968"/>
    </source>
</evidence>